<dbReference type="Proteomes" id="UP000663852">
    <property type="component" value="Unassembled WGS sequence"/>
</dbReference>
<reference evidence="1" key="1">
    <citation type="submission" date="2021-02" db="EMBL/GenBank/DDBJ databases">
        <authorList>
            <person name="Nowell W R."/>
        </authorList>
    </citation>
    <scope>NUCLEOTIDE SEQUENCE</scope>
</reference>
<dbReference type="AlphaFoldDB" id="A0A815XPE0"/>
<name>A0A815XPE0_ADIRI</name>
<feature type="non-terminal residue" evidence="1">
    <location>
        <position position="1"/>
    </location>
</feature>
<comment type="caution">
    <text evidence="1">The sequence shown here is derived from an EMBL/GenBank/DDBJ whole genome shotgun (WGS) entry which is preliminary data.</text>
</comment>
<organism evidence="1 2">
    <name type="scientific">Adineta ricciae</name>
    <name type="common">Rotifer</name>
    <dbReference type="NCBI Taxonomy" id="249248"/>
    <lineage>
        <taxon>Eukaryota</taxon>
        <taxon>Metazoa</taxon>
        <taxon>Spiralia</taxon>
        <taxon>Gnathifera</taxon>
        <taxon>Rotifera</taxon>
        <taxon>Eurotatoria</taxon>
        <taxon>Bdelloidea</taxon>
        <taxon>Adinetida</taxon>
        <taxon>Adinetidae</taxon>
        <taxon>Adineta</taxon>
    </lineage>
</organism>
<dbReference type="EMBL" id="CAJNOJ010002501">
    <property type="protein sequence ID" value="CAF1560087.1"/>
    <property type="molecule type" value="Genomic_DNA"/>
</dbReference>
<accession>A0A815XPE0</accession>
<protein>
    <submittedName>
        <fullName evidence="1">Uncharacterized protein</fullName>
    </submittedName>
</protein>
<proteinExistence type="predicted"/>
<evidence type="ECO:0000313" key="1">
    <source>
        <dbReference type="EMBL" id="CAF1560087.1"/>
    </source>
</evidence>
<gene>
    <name evidence="1" type="ORF">EDS130_LOCUS46530</name>
</gene>
<sequence length="37" mass="4018">MTAVNRIGMDSTPVDVSSPFWRAADTSSFDGNKITEN</sequence>
<evidence type="ECO:0000313" key="2">
    <source>
        <dbReference type="Proteomes" id="UP000663852"/>
    </source>
</evidence>